<feature type="domain" description="ABC transporter" evidence="4">
    <location>
        <begin position="320"/>
        <end position="530"/>
    </location>
</feature>
<evidence type="ECO:0000256" key="1">
    <source>
        <dbReference type="ARBA" id="ARBA00022737"/>
    </source>
</evidence>
<evidence type="ECO:0000256" key="2">
    <source>
        <dbReference type="ARBA" id="ARBA00022741"/>
    </source>
</evidence>
<accession>A0A1I0YVU2</accession>
<evidence type="ECO:0000256" key="3">
    <source>
        <dbReference type="ARBA" id="ARBA00022840"/>
    </source>
</evidence>
<dbReference type="PANTHER" id="PTHR42855:SF2">
    <property type="entry name" value="DRUG RESISTANCE ABC TRANSPORTER,ATP-BINDING PROTEIN"/>
    <property type="match status" value="1"/>
</dbReference>
<dbReference type="Pfam" id="PF12848">
    <property type="entry name" value="ABC_tran_Xtn"/>
    <property type="match status" value="1"/>
</dbReference>
<dbReference type="PANTHER" id="PTHR42855">
    <property type="entry name" value="ABC TRANSPORTER ATP-BINDING SUBUNIT"/>
    <property type="match status" value="1"/>
</dbReference>
<dbReference type="GO" id="GO:0016887">
    <property type="term" value="F:ATP hydrolysis activity"/>
    <property type="evidence" value="ECO:0007669"/>
    <property type="project" value="InterPro"/>
</dbReference>
<dbReference type="STRING" id="84698.SAMN04488528_101584"/>
<dbReference type="InterPro" id="IPR051309">
    <property type="entry name" value="ABCF_ATPase"/>
</dbReference>
<keyword evidence="1" id="KW-0677">Repeat</keyword>
<dbReference type="GO" id="GO:0005524">
    <property type="term" value="F:ATP binding"/>
    <property type="evidence" value="ECO:0007669"/>
    <property type="project" value="UniProtKB-KW"/>
</dbReference>
<dbReference type="AlphaFoldDB" id="A0A1I0YVU2"/>
<dbReference type="InterPro" id="IPR003439">
    <property type="entry name" value="ABC_transporter-like_ATP-bd"/>
</dbReference>
<dbReference type="CDD" id="cd03221">
    <property type="entry name" value="ABCF_EF-3"/>
    <property type="match status" value="2"/>
</dbReference>
<name>A0A1I0YVU2_9CLOT</name>
<gene>
    <name evidence="5" type="ORF">SAMN04488528_101584</name>
</gene>
<evidence type="ECO:0000259" key="4">
    <source>
        <dbReference type="PROSITE" id="PS50893"/>
    </source>
</evidence>
<dbReference type="SUPFAM" id="SSF52540">
    <property type="entry name" value="P-loop containing nucleoside triphosphate hydrolases"/>
    <property type="match status" value="2"/>
</dbReference>
<dbReference type="Pfam" id="PF00005">
    <property type="entry name" value="ABC_tran"/>
    <property type="match status" value="2"/>
</dbReference>
<dbReference type="FunFam" id="3.40.50.300:FF:000011">
    <property type="entry name" value="Putative ABC transporter ATP-binding component"/>
    <property type="match status" value="1"/>
</dbReference>
<sequence length="530" mass="59678">MITVSNIGLRYGARKLFEDVNLKFVPGNCYGVIGANGAGKSTFLKILSGEIEANTGEIIIPKNVRVSVLKQDHYQYDDKEVMETVIMGNTRLYAIMKEKDALYAKADFTDEDGMKASELEGEFAELNGWEAEAEASMLLQGLGIATDLHNKSMSDLKGDDKIKVLLAQALFGKPEVLILDEPTNNLDIKAITWLENFLIDFEGTVIVVSHDRHFLNMVCTQICDVDFGKIRLYVGNYDFWYESSQLVTQMIKDQNKKKEEKIKELQNFIARFSANASKSKQATSRKKSLDKLTIDELPSSSRRYPFVGFKPEREVGNDILFVDGISKTVDGVKLLDNVTFRLGKEDKIALVGDEIAVTTLFKILTGEMEPDSGEYKWGVTTSQAYFPKDNTEFFNDSELSLVDWLRQFSVDQTESYLRGFLGRMLFSGEEALKQAKVLSGGEKVRCMLSRMMLSSANVLILDQPTNHLDLESITALNNGLIDFKSVILFASHDHQFIQTIANRVIELTPGSMIDKQMTYDEFLNFKGIEQ</sequence>
<dbReference type="Gene3D" id="3.40.50.300">
    <property type="entry name" value="P-loop containing nucleotide triphosphate hydrolases"/>
    <property type="match status" value="2"/>
</dbReference>
<dbReference type="InterPro" id="IPR027417">
    <property type="entry name" value="P-loop_NTPase"/>
</dbReference>
<dbReference type="Proteomes" id="UP000198619">
    <property type="component" value="Unassembled WGS sequence"/>
</dbReference>
<dbReference type="InterPro" id="IPR032781">
    <property type="entry name" value="ABC_tran_Xtn"/>
</dbReference>
<dbReference type="InterPro" id="IPR003593">
    <property type="entry name" value="AAA+_ATPase"/>
</dbReference>
<dbReference type="EMBL" id="FOKI01000015">
    <property type="protein sequence ID" value="SFB17505.1"/>
    <property type="molecule type" value="Genomic_DNA"/>
</dbReference>
<keyword evidence="2" id="KW-0547">Nucleotide-binding</keyword>
<dbReference type="OrthoDB" id="9801441at2"/>
<organism evidence="5 6">
    <name type="scientific">Clostridium frigidicarnis</name>
    <dbReference type="NCBI Taxonomy" id="84698"/>
    <lineage>
        <taxon>Bacteria</taxon>
        <taxon>Bacillati</taxon>
        <taxon>Bacillota</taxon>
        <taxon>Clostridia</taxon>
        <taxon>Eubacteriales</taxon>
        <taxon>Clostridiaceae</taxon>
        <taxon>Clostridium</taxon>
    </lineage>
</organism>
<reference evidence="5 6" key="1">
    <citation type="submission" date="2016-10" db="EMBL/GenBank/DDBJ databases">
        <authorList>
            <person name="de Groot N.N."/>
        </authorList>
    </citation>
    <scope>NUCLEOTIDE SEQUENCE [LARGE SCALE GENOMIC DNA]</scope>
    <source>
        <strain evidence="5 6">DSM 12271</strain>
    </source>
</reference>
<dbReference type="SMART" id="SM00382">
    <property type="entry name" value="AAA"/>
    <property type="match status" value="1"/>
</dbReference>
<keyword evidence="6" id="KW-1185">Reference proteome</keyword>
<evidence type="ECO:0000313" key="5">
    <source>
        <dbReference type="EMBL" id="SFB17505.1"/>
    </source>
</evidence>
<dbReference type="FunFam" id="3.40.50.300:FF:000070">
    <property type="entry name" value="Putative ABC transporter ATP-binding component"/>
    <property type="match status" value="1"/>
</dbReference>
<protein>
    <submittedName>
        <fullName evidence="5">ATPase components of ABC transporters with duplicated ATPase domains</fullName>
    </submittedName>
</protein>
<dbReference type="RefSeq" id="WP_090041370.1">
    <property type="nucleotide sequence ID" value="NZ_FOKI01000015.1"/>
</dbReference>
<dbReference type="PROSITE" id="PS50893">
    <property type="entry name" value="ABC_TRANSPORTER_2"/>
    <property type="match status" value="2"/>
</dbReference>
<feature type="domain" description="ABC transporter" evidence="4">
    <location>
        <begin position="2"/>
        <end position="252"/>
    </location>
</feature>
<keyword evidence="3" id="KW-0067">ATP-binding</keyword>
<proteinExistence type="predicted"/>
<evidence type="ECO:0000313" key="6">
    <source>
        <dbReference type="Proteomes" id="UP000198619"/>
    </source>
</evidence>